<evidence type="ECO:0000313" key="1">
    <source>
        <dbReference type="EMBL" id="MDU9693466.1"/>
    </source>
</evidence>
<dbReference type="Proteomes" id="UP001269400">
    <property type="component" value="Unassembled WGS sequence"/>
</dbReference>
<organism evidence="1 2">
    <name type="scientific">Priestia aryabhattai</name>
    <name type="common">Bacillus aryabhattai</name>
    <dbReference type="NCBI Taxonomy" id="412384"/>
    <lineage>
        <taxon>Bacteria</taxon>
        <taxon>Bacillati</taxon>
        <taxon>Bacillota</taxon>
        <taxon>Bacilli</taxon>
        <taxon>Bacillales</taxon>
        <taxon>Bacillaceae</taxon>
        <taxon>Priestia</taxon>
    </lineage>
</organism>
<reference evidence="1" key="2">
    <citation type="submission" date="2022-12" db="EMBL/GenBank/DDBJ databases">
        <authorList>
            <person name="Dechsakulwatana C."/>
            <person name="Rungsihiranrut A."/>
            <person name="Muangchinda C."/>
            <person name="Ningthoujam R."/>
            <person name="Klankeo P."/>
            <person name="Pinyakong O."/>
        </authorList>
    </citation>
    <scope>NUCLEOTIDE SEQUENCE</scope>
    <source>
        <strain evidence="1">TL01-2</strain>
    </source>
</reference>
<comment type="caution">
    <text evidence="1">The sequence shown here is derived from an EMBL/GenBank/DDBJ whole genome shotgun (WGS) entry which is preliminary data.</text>
</comment>
<sequence length="167" mass="19621">MGKDFEEFVTHSLNGEVKVDDLMDYIKTIEFDISWNYESLFREIKIDFADVYGTIDFKYSVNTGITYFSQAEADVLIDYNDIEAVFKAIEKLLPEEYYSLEMQWTFWREEDRKSFVEGRLLYASQLQVNKLIEGIADSVVYKEEETKLKESILSIAKEQLNIAEINI</sequence>
<gene>
    <name evidence="1" type="ORF">O0Q50_20025</name>
</gene>
<dbReference type="EMBL" id="JAPTGD010000002">
    <property type="protein sequence ID" value="MDU9693466.1"/>
    <property type="molecule type" value="Genomic_DNA"/>
</dbReference>
<reference evidence="1" key="1">
    <citation type="journal article" date="2022" name="J Environ Chem Eng">
        <title>Biodegradation of petroleum oil using a constructed nonpathogenic and heavy metal-tolerant bacterial consortium isolated from marine sponges.</title>
        <authorList>
            <person name="Dechsakulwatana C."/>
            <person name="Rungsihiranrut A."/>
            <person name="Muangchinda C."/>
            <person name="Ningthoujam R."/>
            <person name="Klankeo P."/>
            <person name="Pinyakong O."/>
        </authorList>
    </citation>
    <scope>NUCLEOTIDE SEQUENCE</scope>
    <source>
        <strain evidence="1">TL01-2</strain>
    </source>
</reference>
<name>A0AAX6NCK8_PRIAR</name>
<evidence type="ECO:0000313" key="2">
    <source>
        <dbReference type="Proteomes" id="UP001269400"/>
    </source>
</evidence>
<dbReference type="RefSeq" id="WP_316910693.1">
    <property type="nucleotide sequence ID" value="NZ_JAPTGD010000002.1"/>
</dbReference>
<accession>A0AAX6NCK8</accession>
<protein>
    <submittedName>
        <fullName evidence="1">Uncharacterized protein</fullName>
    </submittedName>
</protein>
<proteinExistence type="predicted"/>
<dbReference type="AlphaFoldDB" id="A0AAX6NCK8"/>